<comment type="caution">
    <text evidence="2">The sequence shown here is derived from an EMBL/GenBank/DDBJ whole genome shotgun (WGS) entry which is preliminary data.</text>
</comment>
<proteinExistence type="predicted"/>
<evidence type="ECO:0000313" key="2">
    <source>
        <dbReference type="EMBL" id="MPM82358.1"/>
    </source>
</evidence>
<name>A0A645CZS7_9ZZZZ</name>
<sequence>MKQEPAHQVARDLENAIKDAKQVLDAAREARAQSDMSSEEMRQRIEQQLSSQDIADVTAEVDACIARIHSEARAQTAPAKSTTAQARRARRMI</sequence>
<protein>
    <submittedName>
        <fullName evidence="2">Uncharacterized protein</fullName>
    </submittedName>
</protein>
<feature type="region of interest" description="Disordered" evidence="1">
    <location>
        <begin position="72"/>
        <end position="93"/>
    </location>
</feature>
<feature type="region of interest" description="Disordered" evidence="1">
    <location>
        <begin position="29"/>
        <end position="52"/>
    </location>
</feature>
<dbReference type="EMBL" id="VSSQ01031463">
    <property type="protein sequence ID" value="MPM82358.1"/>
    <property type="molecule type" value="Genomic_DNA"/>
</dbReference>
<reference evidence="2" key="1">
    <citation type="submission" date="2019-08" db="EMBL/GenBank/DDBJ databases">
        <authorList>
            <person name="Kucharzyk K."/>
            <person name="Murdoch R.W."/>
            <person name="Higgins S."/>
            <person name="Loffler F."/>
        </authorList>
    </citation>
    <scope>NUCLEOTIDE SEQUENCE</scope>
</reference>
<gene>
    <name evidence="2" type="ORF">SDC9_129419</name>
</gene>
<accession>A0A645CZS7</accession>
<dbReference type="AlphaFoldDB" id="A0A645CZS7"/>
<evidence type="ECO:0000256" key="1">
    <source>
        <dbReference type="SAM" id="MobiDB-lite"/>
    </source>
</evidence>
<organism evidence="2">
    <name type="scientific">bioreactor metagenome</name>
    <dbReference type="NCBI Taxonomy" id="1076179"/>
    <lineage>
        <taxon>unclassified sequences</taxon>
        <taxon>metagenomes</taxon>
        <taxon>ecological metagenomes</taxon>
    </lineage>
</organism>